<dbReference type="Proteomes" id="UP000095023">
    <property type="component" value="Unassembled WGS sequence"/>
</dbReference>
<gene>
    <name evidence="11" type="ORF">CANCADRAFT_23832</name>
</gene>
<evidence type="ECO:0000256" key="5">
    <source>
        <dbReference type="ARBA" id="ARBA00019222"/>
    </source>
</evidence>
<dbReference type="OrthoDB" id="5516033at2759"/>
<proteinExistence type="inferred from homology"/>
<evidence type="ECO:0000313" key="12">
    <source>
        <dbReference type="Proteomes" id="UP000095023"/>
    </source>
</evidence>
<keyword evidence="12" id="KW-1185">Reference proteome</keyword>
<evidence type="ECO:0000256" key="1">
    <source>
        <dbReference type="ARBA" id="ARBA00002490"/>
    </source>
</evidence>
<dbReference type="GO" id="GO:0005743">
    <property type="term" value="C:mitochondrial inner membrane"/>
    <property type="evidence" value="ECO:0007669"/>
    <property type="project" value="UniProtKB-SubCell"/>
</dbReference>
<protein>
    <recommendedName>
        <fullName evidence="4">Cytochrome c oxidase assembly protein COX16, mitochondrial</fullName>
    </recommendedName>
    <alternativeName>
        <fullName evidence="5">Cytochrome c oxidase assembly protein cox16, mitochondrial</fullName>
    </alternativeName>
</protein>
<name>A0A1E4TJU3_9ASCO</name>
<dbReference type="InterPro" id="IPR020164">
    <property type="entry name" value="Cyt_c_Oxase_assmbl_COX16"/>
</dbReference>
<keyword evidence="10" id="KW-0472">Membrane</keyword>
<dbReference type="AlphaFoldDB" id="A0A1E4TJU3"/>
<keyword evidence="7" id="KW-0999">Mitochondrion inner membrane</keyword>
<organism evidence="11 12">
    <name type="scientific">Tortispora caseinolytica NRRL Y-17796</name>
    <dbReference type="NCBI Taxonomy" id="767744"/>
    <lineage>
        <taxon>Eukaryota</taxon>
        <taxon>Fungi</taxon>
        <taxon>Dikarya</taxon>
        <taxon>Ascomycota</taxon>
        <taxon>Saccharomycotina</taxon>
        <taxon>Trigonopsidomycetes</taxon>
        <taxon>Trigonopsidales</taxon>
        <taxon>Trigonopsidaceae</taxon>
        <taxon>Tortispora</taxon>
    </lineage>
</organism>
<evidence type="ECO:0000256" key="4">
    <source>
        <dbReference type="ARBA" id="ARBA00015368"/>
    </source>
</evidence>
<evidence type="ECO:0000256" key="2">
    <source>
        <dbReference type="ARBA" id="ARBA00004434"/>
    </source>
</evidence>
<evidence type="ECO:0000313" key="11">
    <source>
        <dbReference type="EMBL" id="ODV92013.1"/>
    </source>
</evidence>
<comment type="similarity">
    <text evidence="3">Belongs to the COX16 family.</text>
</comment>
<comment type="subcellular location">
    <subcellularLocation>
        <location evidence="2">Mitochondrion inner membrane</location>
        <topology evidence="2">Single-pass membrane protein</topology>
    </subcellularLocation>
</comment>
<dbReference type="PANTHER" id="PTHR17130">
    <property type="entry name" value="MITOCHONDRIAL OUTER MEMBRANE PROTEIN 25"/>
    <property type="match status" value="1"/>
</dbReference>
<dbReference type="GO" id="GO:0033617">
    <property type="term" value="P:mitochondrial respiratory chain complex IV assembly"/>
    <property type="evidence" value="ECO:0007669"/>
    <property type="project" value="TreeGrafter"/>
</dbReference>
<evidence type="ECO:0000256" key="8">
    <source>
        <dbReference type="ARBA" id="ARBA00022989"/>
    </source>
</evidence>
<keyword evidence="6" id="KW-0812">Transmembrane</keyword>
<evidence type="ECO:0000256" key="9">
    <source>
        <dbReference type="ARBA" id="ARBA00023128"/>
    </source>
</evidence>
<evidence type="ECO:0000256" key="10">
    <source>
        <dbReference type="ARBA" id="ARBA00023136"/>
    </source>
</evidence>
<reference evidence="12" key="1">
    <citation type="submission" date="2016-02" db="EMBL/GenBank/DDBJ databases">
        <title>Comparative genomics of biotechnologically important yeasts.</title>
        <authorList>
            <consortium name="DOE Joint Genome Institute"/>
            <person name="Riley R."/>
            <person name="Haridas S."/>
            <person name="Wolfe K.H."/>
            <person name="Lopes M.R."/>
            <person name="Hittinger C.T."/>
            <person name="Goker M."/>
            <person name="Salamov A."/>
            <person name="Wisecaver J."/>
            <person name="Long T.M."/>
            <person name="Aerts A.L."/>
            <person name="Barry K."/>
            <person name="Choi C."/>
            <person name="Clum A."/>
            <person name="Coughlan A.Y."/>
            <person name="Deshpande S."/>
            <person name="Douglass A.P."/>
            <person name="Hanson S.J."/>
            <person name="Klenk H.-P."/>
            <person name="Labutti K."/>
            <person name="Lapidus A."/>
            <person name="Lindquist E."/>
            <person name="Lipzen A."/>
            <person name="Meier-Kolthoff J.P."/>
            <person name="Ohm R.A."/>
            <person name="Otillar R.P."/>
            <person name="Pangilinan J."/>
            <person name="Peng Y."/>
            <person name="Rokas A."/>
            <person name="Rosa C.A."/>
            <person name="Scheuner C."/>
            <person name="Sibirny A.A."/>
            <person name="Slot J.C."/>
            <person name="Stielow J.B."/>
            <person name="Sun H."/>
            <person name="Kurtzman C.P."/>
            <person name="Blackwell M."/>
            <person name="Jeffries T.W."/>
            <person name="Grigoriev I.V."/>
        </authorList>
    </citation>
    <scope>NUCLEOTIDE SEQUENCE [LARGE SCALE GENOMIC DNA]</scope>
    <source>
        <strain evidence="12">NRRL Y-17796</strain>
    </source>
</reference>
<dbReference type="PANTHER" id="PTHR17130:SF14">
    <property type="entry name" value="CYTOCHROME C OXIDASE ASSEMBLY PROTEIN COX16 HOMOLOG, MITOCHONDRIAL"/>
    <property type="match status" value="1"/>
</dbReference>
<keyword evidence="9" id="KW-0496">Mitochondrion</keyword>
<keyword evidence="8" id="KW-1133">Transmembrane helix</keyword>
<evidence type="ECO:0000256" key="6">
    <source>
        <dbReference type="ARBA" id="ARBA00022692"/>
    </source>
</evidence>
<dbReference type="EMBL" id="KV453841">
    <property type="protein sequence ID" value="ODV92013.1"/>
    <property type="molecule type" value="Genomic_DNA"/>
</dbReference>
<evidence type="ECO:0000256" key="7">
    <source>
        <dbReference type="ARBA" id="ARBA00022792"/>
    </source>
</evidence>
<evidence type="ECO:0000256" key="3">
    <source>
        <dbReference type="ARBA" id="ARBA00008370"/>
    </source>
</evidence>
<accession>A0A1E4TJU3</accession>
<comment type="function">
    <text evidence="1">Required for the assembly of the mitochondrial respiratory chain complex IV (CIV), also known as cytochrome c oxidase. May participate in merging the COX1 and COX2 assembly lines.</text>
</comment>
<sequence>MGEYLPKKPFRSTKQEIAWRNSFRGRYMNAVRKHSFLFLGLPFFVLLFAGSVVLSQFTAVRYEQYDRKVTQVSEEEALSVKGNRRKVNPRDEYYKLLQLGEQDWDQKRVPRQNGEDENVW</sequence>
<dbReference type="Pfam" id="PF14138">
    <property type="entry name" value="COX16"/>
    <property type="match status" value="1"/>
</dbReference>